<organism evidence="1 2">
    <name type="scientific">Perkinsus olseni</name>
    <name type="common">Perkinsus atlanticus</name>
    <dbReference type="NCBI Taxonomy" id="32597"/>
    <lineage>
        <taxon>Eukaryota</taxon>
        <taxon>Sar</taxon>
        <taxon>Alveolata</taxon>
        <taxon>Perkinsozoa</taxon>
        <taxon>Perkinsea</taxon>
        <taxon>Perkinsida</taxon>
        <taxon>Perkinsidae</taxon>
        <taxon>Perkinsus</taxon>
    </lineage>
</organism>
<name>A0A7J6QEJ2_PEROL</name>
<feature type="non-terminal residue" evidence="1">
    <location>
        <position position="1"/>
    </location>
</feature>
<comment type="caution">
    <text evidence="1">The sequence shown here is derived from an EMBL/GenBank/DDBJ whole genome shotgun (WGS) entry which is preliminary data.</text>
</comment>
<protein>
    <submittedName>
        <fullName evidence="1">Uncharacterized protein</fullName>
    </submittedName>
</protein>
<dbReference type="EMBL" id="JABANM010030303">
    <property type="protein sequence ID" value="KAF4706481.1"/>
    <property type="molecule type" value="Genomic_DNA"/>
</dbReference>
<proteinExistence type="predicted"/>
<feature type="non-terminal residue" evidence="1">
    <location>
        <position position="149"/>
    </location>
</feature>
<dbReference type="AlphaFoldDB" id="A0A7J6QEJ2"/>
<sequence>EEDPDSVEAQEELQKRDLEKALAGAIERCTHLDSVVDKTIRQRAVTEAESLFANEDEDETWRALMDYPSDAGGSPAVLQEAQGRVRDPPPCRPIEVSLMVEIGAGKIFPGQVYSPHATTRTLCYNKLIESFGDCLNVVNAANEIAGSSG</sequence>
<evidence type="ECO:0000313" key="2">
    <source>
        <dbReference type="Proteomes" id="UP000574390"/>
    </source>
</evidence>
<reference evidence="1 2" key="1">
    <citation type="submission" date="2020-04" db="EMBL/GenBank/DDBJ databases">
        <title>Perkinsus olseni comparative genomics.</title>
        <authorList>
            <person name="Bogema D.R."/>
        </authorList>
    </citation>
    <scope>NUCLEOTIDE SEQUENCE [LARGE SCALE GENOMIC DNA]</scope>
    <source>
        <strain evidence="1">ATCC PRA-205</strain>
    </source>
</reference>
<evidence type="ECO:0000313" key="1">
    <source>
        <dbReference type="EMBL" id="KAF4706481.1"/>
    </source>
</evidence>
<gene>
    <name evidence="1" type="ORF">FOZ62_012854</name>
</gene>
<dbReference type="Proteomes" id="UP000574390">
    <property type="component" value="Unassembled WGS sequence"/>
</dbReference>
<accession>A0A7J6QEJ2</accession>